<dbReference type="InterPro" id="IPR020930">
    <property type="entry name" value="Ribosomal_uL5_bac-type"/>
</dbReference>
<evidence type="ECO:0000256" key="6">
    <source>
        <dbReference type="RuleBase" id="RU003930"/>
    </source>
</evidence>
<dbReference type="Pfam" id="PF00281">
    <property type="entry name" value="Ribosomal_L5"/>
    <property type="match status" value="1"/>
</dbReference>
<dbReference type="AlphaFoldDB" id="A0A1F6W600"/>
<evidence type="ECO:0000313" key="10">
    <source>
        <dbReference type="Proteomes" id="UP000177777"/>
    </source>
</evidence>
<dbReference type="SUPFAM" id="SSF55282">
    <property type="entry name" value="RL5-like"/>
    <property type="match status" value="1"/>
</dbReference>
<reference evidence="9 10" key="1">
    <citation type="journal article" date="2016" name="Nat. Commun.">
        <title>Thousands of microbial genomes shed light on interconnected biogeochemical processes in an aquifer system.</title>
        <authorList>
            <person name="Anantharaman K."/>
            <person name="Brown C.T."/>
            <person name="Hug L.A."/>
            <person name="Sharon I."/>
            <person name="Castelle C.J."/>
            <person name="Probst A.J."/>
            <person name="Thomas B.C."/>
            <person name="Singh A."/>
            <person name="Wilkins M.J."/>
            <person name="Karaoz U."/>
            <person name="Brodie E.L."/>
            <person name="Williams K.H."/>
            <person name="Hubbard S.S."/>
            <person name="Banfield J.F."/>
        </authorList>
    </citation>
    <scope>NUCLEOTIDE SEQUENCE [LARGE SCALE GENOMIC DNA]</scope>
</reference>
<dbReference type="GO" id="GO:0006412">
    <property type="term" value="P:translation"/>
    <property type="evidence" value="ECO:0007669"/>
    <property type="project" value="UniProtKB-UniRule"/>
</dbReference>
<dbReference type="PIRSF" id="PIRSF002161">
    <property type="entry name" value="Ribosomal_L5"/>
    <property type="match status" value="1"/>
</dbReference>
<dbReference type="Pfam" id="PF00673">
    <property type="entry name" value="Ribosomal_L5_C"/>
    <property type="match status" value="1"/>
</dbReference>
<dbReference type="InterPro" id="IPR031310">
    <property type="entry name" value="Ribosomal_uL5_N"/>
</dbReference>
<keyword evidence="2 5" id="KW-0689">Ribosomal protein</keyword>
<comment type="subunit">
    <text evidence="5">Part of the 50S ribosomal subunit; part of the 5S rRNA/L5/L18/L25 subcomplex. Contacts the 5S rRNA and the P site tRNA. Forms a bridge to the 30S subunit in the 70S ribosome.</text>
</comment>
<keyword evidence="5" id="KW-0820">tRNA-binding</keyword>
<keyword evidence="3 5" id="KW-0687">Ribonucleoprotein</keyword>
<dbReference type="InterPro" id="IPR002132">
    <property type="entry name" value="Ribosomal_uL5"/>
</dbReference>
<accession>A0A1F6W600</accession>
<keyword evidence="5" id="KW-0694">RNA-binding</keyword>
<dbReference type="GO" id="GO:0003735">
    <property type="term" value="F:structural constituent of ribosome"/>
    <property type="evidence" value="ECO:0007669"/>
    <property type="project" value="InterPro"/>
</dbReference>
<dbReference type="GO" id="GO:0005840">
    <property type="term" value="C:ribosome"/>
    <property type="evidence" value="ECO:0007669"/>
    <property type="project" value="UniProtKB-KW"/>
</dbReference>
<evidence type="ECO:0000256" key="4">
    <source>
        <dbReference type="ARBA" id="ARBA00035245"/>
    </source>
</evidence>
<dbReference type="InterPro" id="IPR022803">
    <property type="entry name" value="Ribosomal_uL5_dom_sf"/>
</dbReference>
<feature type="domain" description="Large ribosomal subunit protein uL5 C-terminal" evidence="8">
    <location>
        <begin position="86"/>
        <end position="179"/>
    </location>
</feature>
<feature type="domain" description="Large ribosomal subunit protein uL5 N-terminal" evidence="7">
    <location>
        <begin position="26"/>
        <end position="82"/>
    </location>
</feature>
<dbReference type="GO" id="GO:0019843">
    <property type="term" value="F:rRNA binding"/>
    <property type="evidence" value="ECO:0007669"/>
    <property type="project" value="UniProtKB-UniRule"/>
</dbReference>
<dbReference type="STRING" id="1801754.A3D42_02135"/>
<name>A0A1F6W600_9BACT</name>
<protein>
    <recommendedName>
        <fullName evidence="4 5">Large ribosomal subunit protein uL5</fullName>
    </recommendedName>
</protein>
<dbReference type="GO" id="GO:1990904">
    <property type="term" value="C:ribonucleoprotein complex"/>
    <property type="evidence" value="ECO:0007669"/>
    <property type="project" value="UniProtKB-KW"/>
</dbReference>
<evidence type="ECO:0000256" key="1">
    <source>
        <dbReference type="ARBA" id="ARBA00008553"/>
    </source>
</evidence>
<dbReference type="EMBL" id="MFUE01000015">
    <property type="protein sequence ID" value="OGI77329.1"/>
    <property type="molecule type" value="Genomic_DNA"/>
</dbReference>
<evidence type="ECO:0000256" key="3">
    <source>
        <dbReference type="ARBA" id="ARBA00023274"/>
    </source>
</evidence>
<keyword evidence="5" id="KW-0699">rRNA-binding</keyword>
<dbReference type="GO" id="GO:0000049">
    <property type="term" value="F:tRNA binding"/>
    <property type="evidence" value="ECO:0007669"/>
    <property type="project" value="UniProtKB-UniRule"/>
</dbReference>
<dbReference type="HAMAP" id="MF_01333_B">
    <property type="entry name" value="Ribosomal_uL5_B"/>
    <property type="match status" value="1"/>
</dbReference>
<organism evidence="9 10">
    <name type="scientific">Candidatus Nomurabacteria bacterium RIFCSPHIGHO2_02_FULL_41_18</name>
    <dbReference type="NCBI Taxonomy" id="1801754"/>
    <lineage>
        <taxon>Bacteria</taxon>
        <taxon>Candidatus Nomuraibacteriota</taxon>
    </lineage>
</organism>
<evidence type="ECO:0000259" key="8">
    <source>
        <dbReference type="Pfam" id="PF00673"/>
    </source>
</evidence>
<dbReference type="InterPro" id="IPR031309">
    <property type="entry name" value="Ribosomal_uL5_C"/>
</dbReference>
<gene>
    <name evidence="5" type="primary">rplE</name>
    <name evidence="9" type="ORF">A3D42_02135</name>
</gene>
<dbReference type="PANTHER" id="PTHR11994">
    <property type="entry name" value="60S RIBOSOMAL PROTEIN L11-RELATED"/>
    <property type="match status" value="1"/>
</dbReference>
<comment type="similarity">
    <text evidence="1 5 6">Belongs to the universal ribosomal protein uL5 family.</text>
</comment>
<proteinExistence type="inferred from homology"/>
<evidence type="ECO:0000313" key="9">
    <source>
        <dbReference type="EMBL" id="OGI77329.1"/>
    </source>
</evidence>
<evidence type="ECO:0000256" key="2">
    <source>
        <dbReference type="ARBA" id="ARBA00022980"/>
    </source>
</evidence>
<dbReference type="Gene3D" id="3.30.1440.10">
    <property type="match status" value="1"/>
</dbReference>
<evidence type="ECO:0000256" key="5">
    <source>
        <dbReference type="HAMAP-Rule" id="MF_01333"/>
    </source>
</evidence>
<sequence length="185" mass="20460">MKNQTIKEKEAGAYEKMKSAFHYKNALAAPRLQKIVINVGTGTLMKKDKNKNEAVATRLSKITGQKAAMRGAKQSISSFKVRQGDPIGIIVTLRGKRMYAFLEKFLNIALPRTKDFRGISPGAVDNVGNLSIGVKEHTIFPETADEDIRDVFGLSVTIVSAAKNKEEGKTFFELLGVPFKKEENK</sequence>
<dbReference type="Proteomes" id="UP000177777">
    <property type="component" value="Unassembled WGS sequence"/>
</dbReference>
<comment type="caution">
    <text evidence="9">The sequence shown here is derived from an EMBL/GenBank/DDBJ whole genome shotgun (WGS) entry which is preliminary data.</text>
</comment>
<dbReference type="NCBIfam" id="NF000585">
    <property type="entry name" value="PRK00010.1"/>
    <property type="match status" value="1"/>
</dbReference>
<comment type="function">
    <text evidence="5">This is 1 of the proteins that bind and probably mediate the attachment of the 5S RNA into the large ribosomal subunit, where it forms part of the central protuberance. In the 70S ribosome it contacts protein S13 of the 30S subunit (bridge B1b), connecting the 2 subunits; this bridge is implicated in subunit movement. Contacts the P site tRNA; the 5S rRNA and some of its associated proteins might help stabilize positioning of ribosome-bound tRNAs.</text>
</comment>
<evidence type="ECO:0000259" key="7">
    <source>
        <dbReference type="Pfam" id="PF00281"/>
    </source>
</evidence>
<dbReference type="FunFam" id="3.30.1440.10:FF:000001">
    <property type="entry name" value="50S ribosomal protein L5"/>
    <property type="match status" value="1"/>
</dbReference>